<reference evidence="2 3" key="1">
    <citation type="submission" date="2019-04" db="EMBL/GenBank/DDBJ databases">
        <title>Draft genome sequences of Streptomyces avermitilis ATCC 31267.</title>
        <authorList>
            <person name="Komaki H."/>
            <person name="Tamura T."/>
            <person name="Hosoyama A."/>
        </authorList>
    </citation>
    <scope>NUCLEOTIDE SEQUENCE [LARGE SCALE GENOMIC DNA]</scope>
    <source>
        <strain evidence="2 3">ATCC 31267</strain>
    </source>
</reference>
<proteinExistence type="predicted"/>
<accession>A0A4D4MGP4</accession>
<evidence type="ECO:0000313" key="1">
    <source>
        <dbReference type="EMBL" id="GDY68415.1"/>
    </source>
</evidence>
<name>A0A4D4MGP4_STRAX</name>
<dbReference type="Proteomes" id="UP000299211">
    <property type="component" value="Unassembled WGS sequence"/>
</dbReference>
<gene>
    <name evidence="1" type="ORF">SAV14893_078080</name>
    <name evidence="2" type="ORF">SAV31267_006980</name>
</gene>
<dbReference type="RefSeq" id="WP_242432264.1">
    <property type="nucleotide sequence ID" value="NZ_BAABTN010000015.1"/>
</dbReference>
<evidence type="ECO:0000313" key="2">
    <source>
        <dbReference type="EMBL" id="GDY71213.1"/>
    </source>
</evidence>
<protein>
    <submittedName>
        <fullName evidence="2">Uncharacterized protein</fullName>
    </submittedName>
</protein>
<comment type="caution">
    <text evidence="2">The sequence shown here is derived from an EMBL/GenBank/DDBJ whole genome shotgun (WGS) entry which is preliminary data.</text>
</comment>
<evidence type="ECO:0000313" key="4">
    <source>
        <dbReference type="Proteomes" id="UP000302139"/>
    </source>
</evidence>
<evidence type="ECO:0000313" key="3">
    <source>
        <dbReference type="Proteomes" id="UP000299211"/>
    </source>
</evidence>
<dbReference type="Proteomes" id="UP000302139">
    <property type="component" value="Unassembled WGS sequence"/>
</dbReference>
<dbReference type="EMBL" id="BJHX01000001">
    <property type="protein sequence ID" value="GDY68415.1"/>
    <property type="molecule type" value="Genomic_DNA"/>
</dbReference>
<sequence>MVDPRRGTVVETLATGANPNHVTVNDGTAYVVDKSGAGPEGQDQAHRISIGR</sequence>
<dbReference type="AlphaFoldDB" id="A0A4D4MGP4"/>
<dbReference type="EMBL" id="BJHY01000001">
    <property type="protein sequence ID" value="GDY71213.1"/>
    <property type="molecule type" value="Genomic_DNA"/>
</dbReference>
<reference evidence="1 4" key="2">
    <citation type="submission" date="2019-04" db="EMBL/GenBank/DDBJ databases">
        <title>Draft genome sequences of Streptomyces avermitilis NBRC 14893.</title>
        <authorList>
            <person name="Komaki H."/>
            <person name="Tamura T."/>
            <person name="Hosoyama A."/>
        </authorList>
    </citation>
    <scope>NUCLEOTIDE SEQUENCE [LARGE SCALE GENOMIC DNA]</scope>
    <source>
        <strain evidence="1 4">NBRC 14893</strain>
    </source>
</reference>
<organism evidence="2 3">
    <name type="scientific">Streptomyces avermitilis</name>
    <dbReference type="NCBI Taxonomy" id="33903"/>
    <lineage>
        <taxon>Bacteria</taxon>
        <taxon>Bacillati</taxon>
        <taxon>Actinomycetota</taxon>
        <taxon>Actinomycetes</taxon>
        <taxon>Kitasatosporales</taxon>
        <taxon>Streptomycetaceae</taxon>
        <taxon>Streptomyces</taxon>
    </lineage>
</organism>